<dbReference type="Pfam" id="PF00437">
    <property type="entry name" value="T2SSE"/>
    <property type="match status" value="1"/>
</dbReference>
<dbReference type="InterPro" id="IPR003593">
    <property type="entry name" value="AAA+_ATPase"/>
</dbReference>
<organism evidence="3 4">
    <name type="scientific">Campylobacter showae RM3277</name>
    <dbReference type="NCBI Taxonomy" id="553219"/>
    <lineage>
        <taxon>Bacteria</taxon>
        <taxon>Pseudomonadati</taxon>
        <taxon>Campylobacterota</taxon>
        <taxon>Epsilonproteobacteria</taxon>
        <taxon>Campylobacterales</taxon>
        <taxon>Campylobacteraceae</taxon>
        <taxon>Campylobacter</taxon>
    </lineage>
</organism>
<proteinExistence type="inferred from homology"/>
<keyword evidence="4" id="KW-1185">Reference proteome</keyword>
<dbReference type="GO" id="GO:0005524">
    <property type="term" value="F:ATP binding"/>
    <property type="evidence" value="ECO:0007669"/>
    <property type="project" value="InterPro"/>
</dbReference>
<dbReference type="PANTHER" id="PTHR30486:SF6">
    <property type="entry name" value="TYPE IV PILUS RETRACTATION ATPASE PILT"/>
    <property type="match status" value="1"/>
</dbReference>
<dbReference type="PROSITE" id="PS00662">
    <property type="entry name" value="T2SP_E"/>
    <property type="match status" value="1"/>
</dbReference>
<dbReference type="SUPFAM" id="SSF52540">
    <property type="entry name" value="P-loop containing nucleoside triphosphate hydrolases"/>
    <property type="match status" value="1"/>
</dbReference>
<evidence type="ECO:0000259" key="2">
    <source>
        <dbReference type="PROSITE" id="PS00662"/>
    </source>
</evidence>
<dbReference type="InterPro" id="IPR027417">
    <property type="entry name" value="P-loop_NTPase"/>
</dbReference>
<dbReference type="eggNOG" id="COG2805">
    <property type="taxonomic scope" value="Bacteria"/>
</dbReference>
<dbReference type="STRING" id="553219.CAMSH0001_2177"/>
<evidence type="ECO:0000313" key="3">
    <source>
        <dbReference type="EMBL" id="EET79610.1"/>
    </source>
</evidence>
<protein>
    <submittedName>
        <fullName evidence="3">Twitching motility protein</fullName>
    </submittedName>
</protein>
<dbReference type="RefSeq" id="WP_002948233.1">
    <property type="nucleotide sequence ID" value="NZ_ACVQ01000018.1"/>
</dbReference>
<feature type="domain" description="Bacterial type II secretion system protein E" evidence="2">
    <location>
        <begin position="213"/>
        <end position="227"/>
    </location>
</feature>
<gene>
    <name evidence="3" type="primary">pilT</name>
    <name evidence="3" type="ORF">CAMSH0001_2177</name>
</gene>
<dbReference type="CDD" id="cd01131">
    <property type="entry name" value="PilT"/>
    <property type="match status" value="1"/>
</dbReference>
<dbReference type="PANTHER" id="PTHR30486">
    <property type="entry name" value="TWITCHING MOTILITY PROTEIN PILT"/>
    <property type="match status" value="1"/>
</dbReference>
<dbReference type="Proteomes" id="UP000003107">
    <property type="component" value="Unassembled WGS sequence"/>
</dbReference>
<dbReference type="NCBIfam" id="TIGR01420">
    <property type="entry name" value="pilT_fam"/>
    <property type="match status" value="1"/>
</dbReference>
<evidence type="ECO:0000256" key="1">
    <source>
        <dbReference type="ARBA" id="ARBA00006611"/>
    </source>
</evidence>
<comment type="caution">
    <text evidence="3">The sequence shown here is derived from an EMBL/GenBank/DDBJ whole genome shotgun (WGS) entry which is preliminary data.</text>
</comment>
<dbReference type="Gene3D" id="3.40.50.300">
    <property type="entry name" value="P-loop containing nucleotide triphosphate hydrolases"/>
    <property type="match status" value="1"/>
</dbReference>
<dbReference type="SMART" id="SM00382">
    <property type="entry name" value="AAA"/>
    <property type="match status" value="1"/>
</dbReference>
<accession>C6RFR5</accession>
<dbReference type="EMBL" id="ACVQ01000018">
    <property type="protein sequence ID" value="EET79610.1"/>
    <property type="molecule type" value="Genomic_DNA"/>
</dbReference>
<dbReference type="GO" id="GO:0016887">
    <property type="term" value="F:ATP hydrolysis activity"/>
    <property type="evidence" value="ECO:0007669"/>
    <property type="project" value="InterPro"/>
</dbReference>
<dbReference type="Gene3D" id="3.30.450.90">
    <property type="match status" value="1"/>
</dbReference>
<dbReference type="InterPro" id="IPR001482">
    <property type="entry name" value="T2SS/T4SS_dom"/>
</dbReference>
<reference evidence="3 4" key="1">
    <citation type="submission" date="2009-07" db="EMBL/GenBank/DDBJ databases">
        <authorList>
            <person name="Madupu R."/>
            <person name="Sebastian Y."/>
            <person name="Durkin A.S."/>
            <person name="Torralba M."/>
            <person name="Methe B."/>
            <person name="Sutton G.G."/>
            <person name="Strausberg R.L."/>
            <person name="Nelson K.E."/>
        </authorList>
    </citation>
    <scope>NUCLEOTIDE SEQUENCE [LARGE SCALE GENOMIC DNA]</scope>
    <source>
        <strain evidence="3 4">RM3277</strain>
    </source>
</reference>
<evidence type="ECO:0000313" key="4">
    <source>
        <dbReference type="Proteomes" id="UP000003107"/>
    </source>
</evidence>
<dbReference type="AlphaFoldDB" id="C6RFR5"/>
<dbReference type="InterPro" id="IPR050921">
    <property type="entry name" value="T4SS_GSP_E_ATPase"/>
</dbReference>
<dbReference type="GeneID" id="60989940"/>
<dbReference type="InterPro" id="IPR006321">
    <property type="entry name" value="PilT/PilU"/>
</dbReference>
<comment type="similarity">
    <text evidence="1">Belongs to the GSP E family.</text>
</comment>
<name>C6RFR5_9BACT</name>
<sequence length="371" mass="41310">MEQIRQETQNDSLEPKKIDVSLETLLKTVVHNKASDLHLVARSEPQIRIDGTLRPLELGVLKGHDIQDICYALITDVQKSDLEENRELDFAIELPGVGRFRGNYYYTMNGDLAAAFRIIPTDIPSLDDLRAPAIFKEVVKREKGLILVTGPTGSGKSTTLAAMLNEINLNERKHIITVEDPVEFVHTNKKGLFSHRNIGVDTKSYAKALKSALREDPDIILVGELRDRETISTAITAAETGHLVFGTLHTNSAIQTINRIIDSFEGGEQLQVRNMLSVSLTAVISQSLLPKIGSGRLAIHEILINNNAIANLIRENKVHQIYSQMQLNQQVTGMMTQTQSLMKAIRANQITKEMAMRYSTNQQELAPLLGM</sequence>